<dbReference type="CDD" id="cd08432">
    <property type="entry name" value="PBP2_GcdR_TrpI_HvrB_AmpR_like"/>
    <property type="match status" value="1"/>
</dbReference>
<evidence type="ECO:0000313" key="7">
    <source>
        <dbReference type="Proteomes" id="UP001139971"/>
    </source>
</evidence>
<sequence length="293" mass="31244">MNDLPLAALRAFALAVEHGGVRAAARELGIAHSSISRHIAELEKRVGVRLIEPAGGRAALNVTPQGRALARATLDGLAGIASVVDAIGEDRDGRGVMLSTTPSFGARWLLPRLAALQAGGVEVSVLLNQGLDDLAAAGVDIAIRMGRGPWPGLECTPLMDETLFPVMSPEYYERHGRPRTPRDLKRLALLHDRDPQAAWPVWIAAYGGNGADTRTGARFASSDLVLQAAAQGLGVALARGRLAAADILAGRLMCPFGERYVAVPNAYWLVLPRRLQRRRAVLDVVERLKAEAG</sequence>
<dbReference type="InterPro" id="IPR036388">
    <property type="entry name" value="WH-like_DNA-bd_sf"/>
</dbReference>
<dbReference type="GO" id="GO:0003700">
    <property type="term" value="F:DNA-binding transcription factor activity"/>
    <property type="evidence" value="ECO:0007669"/>
    <property type="project" value="InterPro"/>
</dbReference>
<name>A0A9X3YJ30_9GAMM</name>
<dbReference type="Gene3D" id="1.10.10.10">
    <property type="entry name" value="Winged helix-like DNA-binding domain superfamily/Winged helix DNA-binding domain"/>
    <property type="match status" value="1"/>
</dbReference>
<evidence type="ECO:0000256" key="4">
    <source>
        <dbReference type="ARBA" id="ARBA00023163"/>
    </source>
</evidence>
<dbReference type="InterPro" id="IPR058163">
    <property type="entry name" value="LysR-type_TF_proteobact-type"/>
</dbReference>
<evidence type="ECO:0000313" key="6">
    <source>
        <dbReference type="EMBL" id="MDC8013281.1"/>
    </source>
</evidence>
<dbReference type="SUPFAM" id="SSF53850">
    <property type="entry name" value="Periplasmic binding protein-like II"/>
    <property type="match status" value="1"/>
</dbReference>
<dbReference type="PROSITE" id="PS50931">
    <property type="entry name" value="HTH_LYSR"/>
    <property type="match status" value="1"/>
</dbReference>
<dbReference type="Pfam" id="PF03466">
    <property type="entry name" value="LysR_substrate"/>
    <property type="match status" value="1"/>
</dbReference>
<protein>
    <submittedName>
        <fullName evidence="6">LysR substrate-binding domain-containing protein</fullName>
    </submittedName>
</protein>
<feature type="domain" description="HTH lysR-type" evidence="5">
    <location>
        <begin position="4"/>
        <end position="61"/>
    </location>
</feature>
<dbReference type="SUPFAM" id="SSF46785">
    <property type="entry name" value="Winged helix' DNA-binding domain"/>
    <property type="match status" value="1"/>
</dbReference>
<accession>A0A9X3YJ30</accession>
<gene>
    <name evidence="6" type="ORF">OD750_012100</name>
</gene>
<dbReference type="AlphaFoldDB" id="A0A9X3YJ30"/>
<organism evidence="6 7">
    <name type="scientific">Tahibacter soli</name>
    <dbReference type="NCBI Taxonomy" id="2983605"/>
    <lineage>
        <taxon>Bacteria</taxon>
        <taxon>Pseudomonadati</taxon>
        <taxon>Pseudomonadota</taxon>
        <taxon>Gammaproteobacteria</taxon>
        <taxon>Lysobacterales</taxon>
        <taxon>Rhodanobacteraceae</taxon>
        <taxon>Tahibacter</taxon>
    </lineage>
</organism>
<dbReference type="PANTHER" id="PTHR30537:SF74">
    <property type="entry name" value="HTH-TYPE TRANSCRIPTIONAL REGULATOR TRPI"/>
    <property type="match status" value="1"/>
</dbReference>
<comment type="similarity">
    <text evidence="1">Belongs to the LysR transcriptional regulatory family.</text>
</comment>
<comment type="caution">
    <text evidence="6">The sequence shown here is derived from an EMBL/GenBank/DDBJ whole genome shotgun (WGS) entry which is preliminary data.</text>
</comment>
<keyword evidence="7" id="KW-1185">Reference proteome</keyword>
<dbReference type="EMBL" id="JAOVZO020000017">
    <property type="protein sequence ID" value="MDC8013281.1"/>
    <property type="molecule type" value="Genomic_DNA"/>
</dbReference>
<keyword evidence="3" id="KW-0238">DNA-binding</keyword>
<evidence type="ECO:0000256" key="1">
    <source>
        <dbReference type="ARBA" id="ARBA00009437"/>
    </source>
</evidence>
<reference evidence="6" key="1">
    <citation type="submission" date="2023-02" db="EMBL/GenBank/DDBJ databases">
        <title>Tahibacter soli sp. nov. isolated from soil.</title>
        <authorList>
            <person name="Baek J.H."/>
            <person name="Lee J.K."/>
            <person name="Choi D.G."/>
            <person name="Jeon C.O."/>
        </authorList>
    </citation>
    <scope>NUCLEOTIDE SEQUENCE</scope>
    <source>
        <strain evidence="6">BL</strain>
    </source>
</reference>
<keyword evidence="2" id="KW-0805">Transcription regulation</keyword>
<dbReference type="FunFam" id="3.40.190.10:FF:000017">
    <property type="entry name" value="Glycine cleavage system transcriptional activator"/>
    <property type="match status" value="1"/>
</dbReference>
<dbReference type="RefSeq" id="WP_263545491.1">
    <property type="nucleotide sequence ID" value="NZ_JAOVZO020000017.1"/>
</dbReference>
<dbReference type="InterPro" id="IPR000847">
    <property type="entry name" value="LysR_HTH_N"/>
</dbReference>
<evidence type="ECO:0000259" key="5">
    <source>
        <dbReference type="PROSITE" id="PS50931"/>
    </source>
</evidence>
<dbReference type="PANTHER" id="PTHR30537">
    <property type="entry name" value="HTH-TYPE TRANSCRIPTIONAL REGULATOR"/>
    <property type="match status" value="1"/>
</dbReference>
<dbReference type="Pfam" id="PF00126">
    <property type="entry name" value="HTH_1"/>
    <property type="match status" value="1"/>
</dbReference>
<evidence type="ECO:0000256" key="2">
    <source>
        <dbReference type="ARBA" id="ARBA00023015"/>
    </source>
</evidence>
<dbReference type="InterPro" id="IPR036390">
    <property type="entry name" value="WH_DNA-bd_sf"/>
</dbReference>
<keyword evidence="4" id="KW-0804">Transcription</keyword>
<evidence type="ECO:0000256" key="3">
    <source>
        <dbReference type="ARBA" id="ARBA00023125"/>
    </source>
</evidence>
<dbReference type="InterPro" id="IPR005119">
    <property type="entry name" value="LysR_subst-bd"/>
</dbReference>
<dbReference type="Gene3D" id="3.40.190.10">
    <property type="entry name" value="Periplasmic binding protein-like II"/>
    <property type="match status" value="2"/>
</dbReference>
<proteinExistence type="inferred from homology"/>
<dbReference type="GO" id="GO:0006351">
    <property type="term" value="P:DNA-templated transcription"/>
    <property type="evidence" value="ECO:0007669"/>
    <property type="project" value="TreeGrafter"/>
</dbReference>
<dbReference type="GO" id="GO:0043565">
    <property type="term" value="F:sequence-specific DNA binding"/>
    <property type="evidence" value="ECO:0007669"/>
    <property type="project" value="TreeGrafter"/>
</dbReference>
<dbReference type="Proteomes" id="UP001139971">
    <property type="component" value="Unassembled WGS sequence"/>
</dbReference>